<feature type="compositionally biased region" description="Polar residues" evidence="16">
    <location>
        <begin position="420"/>
        <end position="429"/>
    </location>
</feature>
<evidence type="ECO:0000256" key="11">
    <source>
        <dbReference type="ARBA" id="ARBA00022949"/>
    </source>
</evidence>
<dbReference type="InterPro" id="IPR000906">
    <property type="entry name" value="ZU5_dom"/>
</dbReference>
<dbReference type="Gene3D" id="3.40.50.300">
    <property type="entry name" value="P-loop containing nucleotide triphosphate hydrolases"/>
    <property type="match status" value="1"/>
</dbReference>
<dbReference type="PROSITE" id="PS50002">
    <property type="entry name" value="SH3"/>
    <property type="match status" value="1"/>
</dbReference>
<keyword evidence="10" id="KW-0303">Gap junction</keyword>
<reference evidence="22" key="1">
    <citation type="submission" date="2025-08" db="UniProtKB">
        <authorList>
            <consortium name="RefSeq"/>
        </authorList>
    </citation>
    <scope>IDENTIFICATION</scope>
</reference>
<feature type="region of interest" description="Disordered" evidence="16">
    <location>
        <begin position="915"/>
        <end position="1013"/>
    </location>
</feature>
<dbReference type="CDD" id="cd06727">
    <property type="entry name" value="PDZ1_ZO1-like"/>
    <property type="match status" value="1"/>
</dbReference>
<accession>A0A6J0IZF5</accession>
<dbReference type="CDD" id="cd06728">
    <property type="entry name" value="PDZ2_ZO1-like_ds"/>
    <property type="match status" value="1"/>
</dbReference>
<dbReference type="Pfam" id="PF00791">
    <property type="entry name" value="ZU5"/>
    <property type="match status" value="1"/>
</dbReference>
<feature type="compositionally biased region" description="Basic and acidic residues" evidence="16">
    <location>
        <begin position="245"/>
        <end position="267"/>
    </location>
</feature>
<feature type="compositionally biased region" description="Basic and acidic residues" evidence="16">
    <location>
        <begin position="1123"/>
        <end position="1138"/>
    </location>
</feature>
<gene>
    <name evidence="22" type="primary">TJP1</name>
</gene>
<dbReference type="CDD" id="cd12026">
    <property type="entry name" value="SH3_ZO-1"/>
    <property type="match status" value="1"/>
</dbReference>
<dbReference type="PROSITE" id="PS51145">
    <property type="entry name" value="ZU5"/>
    <property type="match status" value="1"/>
</dbReference>
<evidence type="ECO:0000256" key="16">
    <source>
        <dbReference type="SAM" id="MobiDB-lite"/>
    </source>
</evidence>
<evidence type="ECO:0000256" key="8">
    <source>
        <dbReference type="ARBA" id="ARBA00022553"/>
    </source>
</evidence>
<evidence type="ECO:0000256" key="3">
    <source>
        <dbReference type="ARBA" id="ARBA00004610"/>
    </source>
</evidence>
<evidence type="ECO:0000256" key="10">
    <source>
        <dbReference type="ARBA" id="ARBA00022868"/>
    </source>
</evidence>
<feature type="compositionally biased region" description="Basic and acidic residues" evidence="16">
    <location>
        <begin position="405"/>
        <end position="418"/>
    </location>
</feature>
<feature type="compositionally biased region" description="Basic and acidic residues" evidence="16">
    <location>
        <begin position="969"/>
        <end position="982"/>
    </location>
</feature>
<dbReference type="Pfam" id="PF00625">
    <property type="entry name" value="Guanylate_kin"/>
    <property type="match status" value="1"/>
</dbReference>
<protein>
    <recommendedName>
        <fullName evidence="14">Zona occludens protein 1</fullName>
    </recommendedName>
    <alternativeName>
        <fullName evidence="13">Zonula occludens protein 1</fullName>
    </alternativeName>
</protein>
<feature type="compositionally biased region" description="Basic and acidic residues" evidence="16">
    <location>
        <begin position="449"/>
        <end position="467"/>
    </location>
</feature>
<proteinExistence type="inferred from homology"/>
<keyword evidence="12" id="KW-0472">Membrane</keyword>
<evidence type="ECO:0000259" key="17">
    <source>
        <dbReference type="PROSITE" id="PS50002"/>
    </source>
</evidence>
<feature type="domain" description="ZU5" evidence="20">
    <location>
        <begin position="1642"/>
        <end position="1756"/>
    </location>
</feature>
<feature type="region of interest" description="Disordered" evidence="16">
    <location>
        <begin position="1117"/>
        <end position="1596"/>
    </location>
</feature>
<evidence type="ECO:0000256" key="2">
    <source>
        <dbReference type="ARBA" id="ARBA00004435"/>
    </source>
</evidence>
<dbReference type="GeneID" id="108507700"/>
<dbReference type="GO" id="GO:0045216">
    <property type="term" value="P:cell-cell junction organization"/>
    <property type="evidence" value="ECO:0007669"/>
    <property type="project" value="TreeGrafter"/>
</dbReference>
<dbReference type="InterPro" id="IPR035597">
    <property type="entry name" value="ZO-1_SH3"/>
</dbReference>
<dbReference type="PRINTS" id="PR01598">
    <property type="entry name" value="ZONOCCLUDNS1"/>
</dbReference>
<dbReference type="InterPro" id="IPR001478">
    <property type="entry name" value="PDZ"/>
</dbReference>
<dbReference type="SUPFAM" id="SSF52540">
    <property type="entry name" value="P-loop containing nucleoside triphosphate hydrolases"/>
    <property type="match status" value="1"/>
</dbReference>
<dbReference type="PANTHER" id="PTHR13865:SF25">
    <property type="entry name" value="TIGHT JUNCTION PROTEIN ZO-1"/>
    <property type="match status" value="1"/>
</dbReference>
<feature type="domain" description="PDZ" evidence="19">
    <location>
        <begin position="511"/>
        <end position="592"/>
    </location>
</feature>
<comment type="subcellular location">
    <subcellularLocation>
        <location evidence="3">Cell junction</location>
        <location evidence="3">Gap junction</location>
    </subcellularLocation>
    <subcellularLocation>
        <location evidence="2">Cell junction</location>
        <location evidence="2">Tight junction</location>
    </subcellularLocation>
    <subcellularLocation>
        <location evidence="1">Cell membrane</location>
        <topology evidence="1">Peripheral membrane protein</topology>
        <orientation evidence="1">Cytoplasmic side</orientation>
    </subcellularLocation>
</comment>
<dbReference type="PROSITE" id="PS50106">
    <property type="entry name" value="PDZ"/>
    <property type="match status" value="3"/>
</dbReference>
<feature type="compositionally biased region" description="Basic and acidic residues" evidence="16">
    <location>
        <begin position="1289"/>
        <end position="1306"/>
    </location>
</feature>
<dbReference type="Proteomes" id="UP000504624">
    <property type="component" value="Unplaced"/>
</dbReference>
<feature type="compositionally biased region" description="Basic and acidic residues" evidence="16">
    <location>
        <begin position="1421"/>
        <end position="1438"/>
    </location>
</feature>
<dbReference type="FunFam" id="2.30.42.10:FF:000170">
    <property type="entry name" value="tight junction protein ZO-1 isoform X2"/>
    <property type="match status" value="1"/>
</dbReference>
<evidence type="ECO:0000256" key="9">
    <source>
        <dbReference type="ARBA" id="ARBA00022737"/>
    </source>
</evidence>
<dbReference type="CTD" id="7082"/>
<evidence type="ECO:0000259" key="20">
    <source>
        <dbReference type="PROSITE" id="PS51145"/>
    </source>
</evidence>
<dbReference type="SMART" id="SM00072">
    <property type="entry name" value="GuKc"/>
    <property type="match status" value="1"/>
</dbReference>
<feature type="domain" description="PDZ" evidence="19">
    <location>
        <begin position="278"/>
        <end position="356"/>
    </location>
</feature>
<dbReference type="GO" id="GO:1905605">
    <property type="term" value="P:positive regulation of blood-brain barrier permeability"/>
    <property type="evidence" value="ECO:0007669"/>
    <property type="project" value="TreeGrafter"/>
</dbReference>
<dbReference type="InterPro" id="IPR008144">
    <property type="entry name" value="Guanylate_kin-like_dom"/>
</dbReference>
<dbReference type="PANTHER" id="PTHR13865">
    <property type="entry name" value="TIGHT JUNCTION PROTEIN"/>
    <property type="match status" value="1"/>
</dbReference>
<dbReference type="InterPro" id="IPR008145">
    <property type="entry name" value="GK/Ca_channel_bsu"/>
</dbReference>
<evidence type="ECO:0000259" key="19">
    <source>
        <dbReference type="PROSITE" id="PS50106"/>
    </source>
</evidence>
<sequence>MQRLERLCRWRRRGRGRDRGGDGKMKYQKYLTVLQMAIGVTASNRGSLMPLKRKLWVTPSSENPNGATCSVSQGKPSLRRIKGRIHRSKSLDSIDFCEFTSTTMEETAIWEQHTVTLHRAPGFGFGIAISGGRDNPHFQSGETSIVISDVLKGGPAEGLLQENDRVAMVNGVSMDNVEHAFAVQQLRKSGKNAKITIRRMKKIQIPVTRPDPEPVSENEDDSYDEEIRDPRSSRGGPSASRRHEKSWVRDRSASRERSLSPRSDRRSVTSSQPAKPTKVTLVKSRKNEEYGLRLASHIFVKEISQDSLAARDGNIQEGDVVLKINGTVTENMSLADAKTLIERSKGKLKMVVQRDERATLLNVPDLSDSIHSANASERDDISEIQSLASDHSNRSHDRPRRSRSRSPDQRSEPSDHSRHSPQQPSNGSLRSREDERVTKPGAVSTPVKNADDASKTVEEVTVERTEKQTPPLPEPKPVYAQGGQPDVDLPVSPSDGPLPNSTHEDGMLRPSMKLVKFRKGDSVGLRLAGGNDVGIFVAGVLEDSPAAKEGLEEGDQILRVNNVDFTNIIREEAVLFLLDLPKGEEVTILAQKKKDVYRRIVESDVGDSFYIRTHFEYEKESPYGLSFNKGEVFRVVDTLYNGKLGSWLAIRIGKNHKEVERGIIPNKNRAEQLASVQYTLPKTAGGDRADFWRFRGLRSSKRNLRKSREDLSAQPVQTKFPAYERVVLREAGFLRPVTIFGPIADVAREKLAREEPDIFQIAKSEPRDAGTDQRSSGIIRLHTIKQIIDRDKHALLDVTPNAVDRLNYAQWYPIVVFLNPDSKQGVKTMRMRLCPESRKSARKLYERAHKLRKNNHHLFTTTINLNSMNEGWYGALKEAIQQQQNQLVWVSEGKADGATSDDLDLHDDRLSYLSAPGSEYSMYSTDSRHTSDYEDTDTEGGAYTDQELDETLNDEVGTPPESAITRSSEPVREDSSGMHHETQTYPTYTSQAQPQPNLRIDSSGFKTTTSQPVYRKDPYVNEEASRQSYVLKQPTINHPVQRQERDPNLIYESQAQYAEKQPSREYEQSTYRYDSANYVDQFSRGYDPRLHYDDRVPPYEEHWAYYEEKQPYNQTRTAYENQPPRDLDSRQNIEDSTDRSYYPAQPRFEEPPAMSYDGRPRYEHAPKNFSLPQVRYEDQHTVGYDTHGRYKPEAQPYQSAISRSPEPKQYFEPHIRGYEQGPSQAYNAKAGQYEPSHSTSGVSLPPPPSSQTKPEVLPSNSKPLPTPPSLAEEEEDPAMKPQSVRSRVKIFERRRSPSLEKMKDPSDTSTVKPPELAPKPALTSVSGPKPTSQSQYEHEKTTYRAPEPQRPQVKPPEDIVRSNHYDPEEDEEYYRKQLSYFDRRSFENKPSAQVPASHHPEPTKPIHSQNQLNFSNYSKGKPTDTESMDRPVGEKRYEPIPQVTTPPPAPSVQYTQPQSINSPVLSLPAHHKPALSEVNSVSDPPPPQNKSSIFRSSREDTVQSTFYPQKSFPDKGPVNGTEQMQKTVTPSYNRFTTKPYTSAARPFERKFESPKFNHNLLPNEAQHKPELPSKSSNSPQPILKAHSSSQPPEFESGMDTYAVQVDKPKYQPNNVNAVPKAIPVSPSALEDEEEEDGHTVVATARGVFNSNGGVLSSIETGVSIIIPQGAIPEGIEQEIYFKVCRDNSILPPLDKEKGETLLSPLVMCGPHGLKFLKPVELRLPHCDPKTWQNKSLPGDPNYLVGANCVSVLIDHF</sequence>
<feature type="compositionally biased region" description="Basic and acidic residues" evidence="16">
    <location>
        <begin position="1355"/>
        <end position="1366"/>
    </location>
</feature>
<comment type="similarity">
    <text evidence="4">Belongs to the MAGUK family.</text>
</comment>
<evidence type="ECO:0000256" key="4">
    <source>
        <dbReference type="ARBA" id="ARBA00007014"/>
    </source>
</evidence>
<evidence type="ECO:0000256" key="12">
    <source>
        <dbReference type="ARBA" id="ARBA00023136"/>
    </source>
</evidence>
<feature type="compositionally biased region" description="Polar residues" evidence="16">
    <location>
        <begin position="1520"/>
        <end position="1540"/>
    </location>
</feature>
<dbReference type="OrthoDB" id="418634at2759"/>
<dbReference type="InterPro" id="IPR005418">
    <property type="entry name" value="ZO-1"/>
</dbReference>
<dbReference type="GO" id="GO:0098609">
    <property type="term" value="P:cell-cell adhesion"/>
    <property type="evidence" value="ECO:0007669"/>
    <property type="project" value="TreeGrafter"/>
</dbReference>
<dbReference type="RefSeq" id="XP_017691399.1">
    <property type="nucleotide sequence ID" value="XM_017835910.1"/>
</dbReference>
<dbReference type="Pfam" id="PF00595">
    <property type="entry name" value="PDZ"/>
    <property type="match status" value="3"/>
</dbReference>
<evidence type="ECO:0000256" key="15">
    <source>
        <dbReference type="PROSITE-ProRule" id="PRU00192"/>
    </source>
</evidence>
<dbReference type="FunFam" id="3.40.50.300:FF:000110">
    <property type="entry name" value="tight junction protein ZO-1 isoform X1"/>
    <property type="match status" value="1"/>
</dbReference>
<keyword evidence="5" id="KW-0796">Tight junction</keyword>
<dbReference type="SUPFAM" id="SSF50044">
    <property type="entry name" value="SH3-domain"/>
    <property type="match status" value="1"/>
</dbReference>
<dbReference type="InterPro" id="IPR001452">
    <property type="entry name" value="SH3_domain"/>
</dbReference>
<dbReference type="GO" id="GO:0090557">
    <property type="term" value="P:establishment of endothelial intestinal barrier"/>
    <property type="evidence" value="ECO:0007669"/>
    <property type="project" value="TreeGrafter"/>
</dbReference>
<feature type="domain" description="SH3" evidence="17">
    <location>
        <begin position="606"/>
        <end position="674"/>
    </location>
</feature>
<feature type="compositionally biased region" description="Polar residues" evidence="16">
    <location>
        <begin position="1250"/>
        <end position="1263"/>
    </location>
</feature>
<dbReference type="Gene3D" id="2.30.42.10">
    <property type="match status" value="3"/>
</dbReference>
<keyword evidence="11" id="KW-0965">Cell junction</keyword>
<dbReference type="SUPFAM" id="SSF50156">
    <property type="entry name" value="PDZ domain-like"/>
    <property type="match status" value="3"/>
</dbReference>
<keyword evidence="9" id="KW-0677">Repeat</keyword>
<feature type="compositionally biased region" description="Basic and acidic residues" evidence="16">
    <location>
        <begin position="1546"/>
        <end position="1555"/>
    </location>
</feature>
<dbReference type="InterPro" id="IPR005417">
    <property type="entry name" value="ZO"/>
</dbReference>
<feature type="compositionally biased region" description="Polar residues" evidence="16">
    <location>
        <begin position="983"/>
        <end position="996"/>
    </location>
</feature>
<dbReference type="InterPro" id="IPR036034">
    <property type="entry name" value="PDZ_sf"/>
</dbReference>
<keyword evidence="6 15" id="KW-0728">SH3 domain</keyword>
<dbReference type="CDD" id="cd06729">
    <property type="entry name" value="PDZ3_ZO1-like_domain"/>
    <property type="match status" value="1"/>
</dbReference>
<dbReference type="InterPro" id="IPR036028">
    <property type="entry name" value="SH3-like_dom_sf"/>
</dbReference>
<feature type="domain" description="Guanylate kinase-like" evidence="18">
    <location>
        <begin position="780"/>
        <end position="881"/>
    </location>
</feature>
<organism evidence="21 22">
    <name type="scientific">Lepidothrix coronata</name>
    <name type="common">blue-crowned manakin</name>
    <dbReference type="NCBI Taxonomy" id="321398"/>
    <lineage>
        <taxon>Eukaryota</taxon>
        <taxon>Metazoa</taxon>
        <taxon>Chordata</taxon>
        <taxon>Craniata</taxon>
        <taxon>Vertebrata</taxon>
        <taxon>Euteleostomi</taxon>
        <taxon>Archelosauria</taxon>
        <taxon>Archosauria</taxon>
        <taxon>Dinosauria</taxon>
        <taxon>Saurischia</taxon>
        <taxon>Theropoda</taxon>
        <taxon>Coelurosauria</taxon>
        <taxon>Aves</taxon>
        <taxon>Neognathae</taxon>
        <taxon>Neoaves</taxon>
        <taxon>Telluraves</taxon>
        <taxon>Australaves</taxon>
        <taxon>Passeriformes</taxon>
        <taxon>Pipridae</taxon>
        <taxon>Lepidothrix</taxon>
    </lineage>
</organism>
<dbReference type="PROSITE" id="PS50052">
    <property type="entry name" value="GUANYLATE_KINASE_2"/>
    <property type="match status" value="1"/>
</dbReference>
<feature type="region of interest" description="Disordered" evidence="16">
    <location>
        <begin position="204"/>
        <end position="282"/>
    </location>
</feature>
<feature type="domain" description="PDZ" evidence="19">
    <location>
        <begin position="114"/>
        <end position="201"/>
    </location>
</feature>
<keyword evidence="7" id="KW-1003">Cell membrane</keyword>
<evidence type="ECO:0000259" key="18">
    <source>
        <dbReference type="PROSITE" id="PS50052"/>
    </source>
</evidence>
<dbReference type="GO" id="GO:0005921">
    <property type="term" value="C:gap junction"/>
    <property type="evidence" value="ECO:0007669"/>
    <property type="project" value="UniProtKB-SubCell"/>
</dbReference>
<feature type="compositionally biased region" description="Polar residues" evidence="16">
    <location>
        <begin position="1454"/>
        <end position="1464"/>
    </location>
</feature>
<dbReference type="Pfam" id="PF07653">
    <property type="entry name" value="SH3_2"/>
    <property type="match status" value="1"/>
</dbReference>
<feature type="compositionally biased region" description="Polar residues" evidence="16">
    <location>
        <begin position="1323"/>
        <end position="1335"/>
    </location>
</feature>
<evidence type="ECO:0000256" key="5">
    <source>
        <dbReference type="ARBA" id="ARBA00022427"/>
    </source>
</evidence>
<evidence type="ECO:0000313" key="21">
    <source>
        <dbReference type="Proteomes" id="UP000504624"/>
    </source>
</evidence>
<keyword evidence="8" id="KW-0597">Phosphoprotein</keyword>
<evidence type="ECO:0000256" key="13">
    <source>
        <dbReference type="ARBA" id="ARBA00077377"/>
    </source>
</evidence>
<evidence type="ECO:0000313" key="22">
    <source>
        <dbReference type="RefSeq" id="XP_017691399.1"/>
    </source>
</evidence>
<dbReference type="Gene3D" id="2.30.30.40">
    <property type="entry name" value="SH3 Domains"/>
    <property type="match status" value="1"/>
</dbReference>
<dbReference type="GO" id="GO:0005923">
    <property type="term" value="C:bicellular tight junction"/>
    <property type="evidence" value="ECO:0007669"/>
    <property type="project" value="UniProtKB-SubCell"/>
</dbReference>
<evidence type="ECO:0000256" key="7">
    <source>
        <dbReference type="ARBA" id="ARBA00022475"/>
    </source>
</evidence>
<dbReference type="SMART" id="SM00228">
    <property type="entry name" value="PDZ"/>
    <property type="match status" value="3"/>
</dbReference>
<dbReference type="Gene3D" id="2.60.220.30">
    <property type="match status" value="1"/>
</dbReference>
<evidence type="ECO:0000256" key="6">
    <source>
        <dbReference type="ARBA" id="ARBA00022443"/>
    </source>
</evidence>
<dbReference type="FunFam" id="2.30.42.10:FF:000013">
    <property type="entry name" value="Putative tight junction protein ZO-1"/>
    <property type="match status" value="1"/>
</dbReference>
<name>A0A6J0IZF5_9PASS</name>
<keyword evidence="21" id="KW-1185">Reference proteome</keyword>
<dbReference type="InterPro" id="IPR027417">
    <property type="entry name" value="P-loop_NTPase"/>
</dbReference>
<feature type="compositionally biased region" description="Polar residues" evidence="16">
    <location>
        <begin position="1573"/>
        <end position="1591"/>
    </location>
</feature>
<dbReference type="GO" id="GO:0005886">
    <property type="term" value="C:plasma membrane"/>
    <property type="evidence" value="ECO:0007669"/>
    <property type="project" value="UniProtKB-SubCell"/>
</dbReference>
<dbReference type="FunFam" id="2.60.220.30:FF:000004">
    <property type="entry name" value="tight junction protein ZO-1 isoform X1"/>
    <property type="match status" value="1"/>
</dbReference>
<feature type="compositionally biased region" description="Basic and acidic residues" evidence="16">
    <location>
        <begin position="1205"/>
        <end position="1217"/>
    </location>
</feature>
<feature type="region of interest" description="Disordered" evidence="16">
    <location>
        <begin position="388"/>
        <end position="506"/>
    </location>
</feature>
<dbReference type="GO" id="GO:0150105">
    <property type="term" value="P:protein localization to cell-cell junction"/>
    <property type="evidence" value="ECO:0007669"/>
    <property type="project" value="TreeGrafter"/>
</dbReference>
<feature type="compositionally biased region" description="Polar residues" evidence="16">
    <location>
        <begin position="1406"/>
        <end position="1418"/>
    </location>
</feature>
<evidence type="ECO:0000256" key="14">
    <source>
        <dbReference type="ARBA" id="ARBA00081594"/>
    </source>
</evidence>
<dbReference type="GO" id="GO:0050839">
    <property type="term" value="F:cell adhesion molecule binding"/>
    <property type="evidence" value="ECO:0007669"/>
    <property type="project" value="TreeGrafter"/>
</dbReference>
<dbReference type="SMART" id="SM00218">
    <property type="entry name" value="ZU5"/>
    <property type="match status" value="1"/>
</dbReference>
<dbReference type="FunFam" id="2.30.42.10:FF:000009">
    <property type="entry name" value="Putative tight junction protein ZO-1"/>
    <property type="match status" value="1"/>
</dbReference>
<feature type="compositionally biased region" description="Acidic residues" evidence="16">
    <location>
        <begin position="214"/>
        <end position="227"/>
    </location>
</feature>
<evidence type="ECO:0000256" key="1">
    <source>
        <dbReference type="ARBA" id="ARBA00004413"/>
    </source>
</evidence>
<feature type="compositionally biased region" description="Basic and acidic residues" evidence="16">
    <location>
        <begin position="1175"/>
        <end position="1192"/>
    </location>
</feature>
<dbReference type="PRINTS" id="PR01597">
    <property type="entry name" value="ZONOCCLUDNS"/>
</dbReference>